<organism evidence="2 3">
    <name type="scientific">Coprinopsis cinerea (strain Okayama-7 / 130 / ATCC MYA-4618 / FGSC 9003)</name>
    <name type="common">Inky cap fungus</name>
    <name type="synonym">Hormographiella aspergillata</name>
    <dbReference type="NCBI Taxonomy" id="240176"/>
    <lineage>
        <taxon>Eukaryota</taxon>
        <taxon>Fungi</taxon>
        <taxon>Dikarya</taxon>
        <taxon>Basidiomycota</taxon>
        <taxon>Agaricomycotina</taxon>
        <taxon>Agaricomycetes</taxon>
        <taxon>Agaricomycetidae</taxon>
        <taxon>Agaricales</taxon>
        <taxon>Agaricineae</taxon>
        <taxon>Psathyrellaceae</taxon>
        <taxon>Coprinopsis</taxon>
    </lineage>
</organism>
<dbReference type="RefSeq" id="XP_002911174.1">
    <property type="nucleotide sequence ID" value="XM_002911128.1"/>
</dbReference>
<gene>
    <name evidence="2" type="ORF">CC1G_14605</name>
</gene>
<dbReference type="AlphaFoldDB" id="D6RMH9"/>
<feature type="region of interest" description="Disordered" evidence="1">
    <location>
        <begin position="90"/>
        <end position="114"/>
    </location>
</feature>
<proteinExistence type="predicted"/>
<evidence type="ECO:0000256" key="1">
    <source>
        <dbReference type="SAM" id="MobiDB-lite"/>
    </source>
</evidence>
<dbReference type="Proteomes" id="UP000001861">
    <property type="component" value="Unassembled WGS sequence"/>
</dbReference>
<sequence length="265" mass="30053">MSEPGGHRRQPPSPLVFGPDTVLSPIPLQAQSSTASSHGSGSNTVSMPFVRRHVTRRLKAAKAECDKELQRVTNNVTAFFEERLREGDQDIDRDHRERPAEGRDRDSQLGDHDHLREPFVFQTAELGTTAHNDEYSSDGGYEAESEFSRHSRQRGISPDEPRLATATIRRSLGQTSQLIGLLQCGRVKPCLFHDFASRSNRREEAEYRYTSHYLVVLRRQLFTPLVEEHSYPTTANRFRTELSLNLTFSVTIASHLFSCKFLGAR</sequence>
<keyword evidence="3" id="KW-1185">Reference proteome</keyword>
<dbReference type="eggNOG" id="KOG0605">
    <property type="taxonomic scope" value="Eukaryota"/>
</dbReference>
<protein>
    <submittedName>
        <fullName evidence="2">Uncharacterized protein</fullName>
    </submittedName>
</protein>
<comment type="caution">
    <text evidence="2">The sequence shown here is derived from an EMBL/GenBank/DDBJ whole genome shotgun (WGS) entry which is preliminary data.</text>
</comment>
<feature type="compositionally biased region" description="Low complexity" evidence="1">
    <location>
        <begin position="30"/>
        <end position="42"/>
    </location>
</feature>
<evidence type="ECO:0000313" key="2">
    <source>
        <dbReference type="EMBL" id="EFI27680.1"/>
    </source>
</evidence>
<dbReference type="GeneID" id="9380015"/>
<dbReference type="EMBL" id="AACS02000005">
    <property type="protein sequence ID" value="EFI27680.1"/>
    <property type="molecule type" value="Genomic_DNA"/>
</dbReference>
<evidence type="ECO:0000313" key="3">
    <source>
        <dbReference type="Proteomes" id="UP000001861"/>
    </source>
</evidence>
<feature type="region of interest" description="Disordered" evidence="1">
    <location>
        <begin position="126"/>
        <end position="162"/>
    </location>
</feature>
<feature type="region of interest" description="Disordered" evidence="1">
    <location>
        <begin position="30"/>
        <end position="49"/>
    </location>
</feature>
<accession>D6RMH9</accession>
<name>D6RMH9_COPC7</name>
<dbReference type="InParanoid" id="D6RMH9"/>
<dbReference type="HOGENOM" id="CLU_1049796_0_0_1"/>
<feature type="region of interest" description="Disordered" evidence="1">
    <location>
        <begin position="1"/>
        <end position="25"/>
    </location>
</feature>
<dbReference type="OrthoDB" id="3269435at2759"/>
<dbReference type="VEuPathDB" id="FungiDB:CC1G_14605"/>
<dbReference type="KEGG" id="cci:CC1G_14605"/>
<reference evidence="2 3" key="1">
    <citation type="journal article" date="2010" name="Proc. Natl. Acad. Sci. U.S.A.">
        <title>Insights into evolution of multicellular fungi from the assembled chromosomes of the mushroom Coprinopsis cinerea (Coprinus cinereus).</title>
        <authorList>
            <person name="Stajich J.E."/>
            <person name="Wilke S.K."/>
            <person name="Ahren D."/>
            <person name="Au C.H."/>
            <person name="Birren B.W."/>
            <person name="Borodovsky M."/>
            <person name="Burns C."/>
            <person name="Canback B."/>
            <person name="Casselton L.A."/>
            <person name="Cheng C.K."/>
            <person name="Deng J."/>
            <person name="Dietrich F.S."/>
            <person name="Fargo D.C."/>
            <person name="Farman M.L."/>
            <person name="Gathman A.C."/>
            <person name="Goldberg J."/>
            <person name="Guigo R."/>
            <person name="Hoegger P.J."/>
            <person name="Hooker J.B."/>
            <person name="Huggins A."/>
            <person name="James T.Y."/>
            <person name="Kamada T."/>
            <person name="Kilaru S."/>
            <person name="Kodira C."/>
            <person name="Kues U."/>
            <person name="Kupfer D."/>
            <person name="Kwan H.S."/>
            <person name="Lomsadze A."/>
            <person name="Li W."/>
            <person name="Lilly W.W."/>
            <person name="Ma L.J."/>
            <person name="Mackey A.J."/>
            <person name="Manning G."/>
            <person name="Martin F."/>
            <person name="Muraguchi H."/>
            <person name="Natvig D.O."/>
            <person name="Palmerini H."/>
            <person name="Ramesh M.A."/>
            <person name="Rehmeyer C.J."/>
            <person name="Roe B.A."/>
            <person name="Shenoy N."/>
            <person name="Stanke M."/>
            <person name="Ter-Hovhannisyan V."/>
            <person name="Tunlid A."/>
            <person name="Velagapudi R."/>
            <person name="Vision T.J."/>
            <person name="Zeng Q."/>
            <person name="Zolan M.E."/>
            <person name="Pukkila P.J."/>
        </authorList>
    </citation>
    <scope>NUCLEOTIDE SEQUENCE [LARGE SCALE GENOMIC DNA]</scope>
    <source>
        <strain evidence="3">Okayama-7 / 130 / ATCC MYA-4618 / FGSC 9003</strain>
    </source>
</reference>
<dbReference type="STRING" id="240176.D6RMH9"/>